<feature type="coiled-coil region" evidence="1">
    <location>
        <begin position="63"/>
        <end position="90"/>
    </location>
</feature>
<dbReference type="EMBL" id="VSSQ01060484">
    <property type="protein sequence ID" value="MPN13924.1"/>
    <property type="molecule type" value="Genomic_DNA"/>
</dbReference>
<gene>
    <name evidence="2" type="ORF">SDC9_161250</name>
</gene>
<protein>
    <recommendedName>
        <fullName evidence="3">Phage DNA packaging protein Nu1</fullName>
    </recommendedName>
</protein>
<evidence type="ECO:0000313" key="2">
    <source>
        <dbReference type="EMBL" id="MPN13924.1"/>
    </source>
</evidence>
<evidence type="ECO:0008006" key="3">
    <source>
        <dbReference type="Google" id="ProtNLM"/>
    </source>
</evidence>
<evidence type="ECO:0000256" key="1">
    <source>
        <dbReference type="SAM" id="Coils"/>
    </source>
</evidence>
<comment type="caution">
    <text evidence="2">The sequence shown here is derived from an EMBL/GenBank/DDBJ whole genome shotgun (WGS) entry which is preliminary data.</text>
</comment>
<keyword evidence="1" id="KW-0175">Coiled coil</keyword>
<name>A0A645FNW6_9ZZZZ</name>
<sequence>MKLYSVKAVAQFLDISERRVRQLREEKVIAEVRPGLYNILEANHAYIRFLRKQNPESEETIDYNTERAKLVRAKRKNEEYELQLKENRLHTAEDIETVMTDMLVNFKTRLMAIPTKISPSLCKKTNKEEIFELLKENIDEALNELSDFKGVFGEGVKKDEESDG</sequence>
<dbReference type="AlphaFoldDB" id="A0A645FNW6"/>
<feature type="coiled-coil region" evidence="1">
    <location>
        <begin position="124"/>
        <end position="151"/>
    </location>
</feature>
<accession>A0A645FNW6</accession>
<reference evidence="2" key="1">
    <citation type="submission" date="2019-08" db="EMBL/GenBank/DDBJ databases">
        <authorList>
            <person name="Kucharzyk K."/>
            <person name="Murdoch R.W."/>
            <person name="Higgins S."/>
            <person name="Loffler F."/>
        </authorList>
    </citation>
    <scope>NUCLEOTIDE SEQUENCE</scope>
</reference>
<organism evidence="2">
    <name type="scientific">bioreactor metagenome</name>
    <dbReference type="NCBI Taxonomy" id="1076179"/>
    <lineage>
        <taxon>unclassified sequences</taxon>
        <taxon>metagenomes</taxon>
        <taxon>ecological metagenomes</taxon>
    </lineage>
</organism>
<proteinExistence type="predicted"/>